<keyword evidence="5" id="KW-1185">Reference proteome</keyword>
<evidence type="ECO:0000313" key="5">
    <source>
        <dbReference type="Proteomes" id="UP000305067"/>
    </source>
</evidence>
<reference evidence="4 5" key="1">
    <citation type="journal article" date="2019" name="Nat. Ecol. Evol.">
        <title>Megaphylogeny resolves global patterns of mushroom evolution.</title>
        <authorList>
            <person name="Varga T."/>
            <person name="Krizsan K."/>
            <person name="Foldi C."/>
            <person name="Dima B."/>
            <person name="Sanchez-Garcia M."/>
            <person name="Sanchez-Ramirez S."/>
            <person name="Szollosi G.J."/>
            <person name="Szarkandi J.G."/>
            <person name="Papp V."/>
            <person name="Albert L."/>
            <person name="Andreopoulos W."/>
            <person name="Angelini C."/>
            <person name="Antonin V."/>
            <person name="Barry K.W."/>
            <person name="Bougher N.L."/>
            <person name="Buchanan P."/>
            <person name="Buyck B."/>
            <person name="Bense V."/>
            <person name="Catcheside P."/>
            <person name="Chovatia M."/>
            <person name="Cooper J."/>
            <person name="Damon W."/>
            <person name="Desjardin D."/>
            <person name="Finy P."/>
            <person name="Geml J."/>
            <person name="Haridas S."/>
            <person name="Hughes K."/>
            <person name="Justo A."/>
            <person name="Karasinski D."/>
            <person name="Kautmanova I."/>
            <person name="Kiss B."/>
            <person name="Kocsube S."/>
            <person name="Kotiranta H."/>
            <person name="LaButti K.M."/>
            <person name="Lechner B.E."/>
            <person name="Liimatainen K."/>
            <person name="Lipzen A."/>
            <person name="Lukacs Z."/>
            <person name="Mihaltcheva S."/>
            <person name="Morgado L.N."/>
            <person name="Niskanen T."/>
            <person name="Noordeloos M.E."/>
            <person name="Ohm R.A."/>
            <person name="Ortiz-Santana B."/>
            <person name="Ovrebo C."/>
            <person name="Racz N."/>
            <person name="Riley R."/>
            <person name="Savchenko A."/>
            <person name="Shiryaev A."/>
            <person name="Soop K."/>
            <person name="Spirin V."/>
            <person name="Szebenyi C."/>
            <person name="Tomsovsky M."/>
            <person name="Tulloss R.E."/>
            <person name="Uehling J."/>
            <person name="Grigoriev I.V."/>
            <person name="Vagvolgyi C."/>
            <person name="Papp T."/>
            <person name="Martin F.M."/>
            <person name="Miettinen O."/>
            <person name="Hibbett D.S."/>
            <person name="Nagy L.G."/>
        </authorList>
    </citation>
    <scope>NUCLEOTIDE SEQUENCE [LARGE SCALE GENOMIC DNA]</scope>
    <source>
        <strain evidence="4 5">CBS 309.79</strain>
    </source>
</reference>
<feature type="domain" description="DUF6535" evidence="3">
    <location>
        <begin position="210"/>
        <end position="293"/>
    </location>
</feature>
<keyword evidence="2" id="KW-0812">Transmembrane</keyword>
<accession>A0A5C3QAR1</accession>
<feature type="region of interest" description="Disordered" evidence="1">
    <location>
        <begin position="57"/>
        <end position="117"/>
    </location>
</feature>
<dbReference type="InterPro" id="IPR045338">
    <property type="entry name" value="DUF6535"/>
</dbReference>
<feature type="transmembrane region" description="Helical" evidence="2">
    <location>
        <begin position="370"/>
        <end position="393"/>
    </location>
</feature>
<sequence length="577" mass="63185">MSSSSAGARLSSASHGSLEEYANEQANAAGPTPLVAKMLRTDLQDFQGIVAEDTVNLTEGGTGQIGSNEQARQGSDQQELGGTGRTSINKQDRQDSDQQEMDDSGKANGPQEDDDGGLAKLLAALGPEECYEILEVSSTGVQKLDSLPEKSTGPTHRRAFILRRKTTEQKLREAAVFTNAAQGSGDRYDYEKKYPQDTEGTGMDPNARVWRVYLDESGQFDLDMVEGIKDTVDVMLVSAGLFSAIVSTLVSQAYLALQQDFTIVAVSVLLELVEVQRAIASQSPVEGIPRSSLNLDSPSTASSNDRWLVQTHVAPTFGTPQHQSRVRHFRYMGIEAWRVPLIVALLPTLLHLSLFLFLVGLIILLFSLDYAIATVVTSIAILAYTIFVVTNLLPVWKPQCPYKTPLSAMGYTVIQTCAPALRKWINSICVVIRTGTTHQDHVSDEEGSVDDEVEYQTLPELESWTVQEDGCSLDAHALNWLCSMTNNPSVLFVITHSISDLPAPFSGSNLLRSGACADHVCSGLQSYTPWTPYPKLKDALPAEMTRYYIYVLAHMQLNPFLQEIRPMLQDGITVTAF</sequence>
<evidence type="ECO:0000313" key="4">
    <source>
        <dbReference type="EMBL" id="TFK98287.1"/>
    </source>
</evidence>
<evidence type="ECO:0000259" key="3">
    <source>
        <dbReference type="Pfam" id="PF20153"/>
    </source>
</evidence>
<feature type="transmembrane region" description="Helical" evidence="2">
    <location>
        <begin position="339"/>
        <end position="364"/>
    </location>
</feature>
<keyword evidence="2" id="KW-1133">Transmembrane helix</keyword>
<protein>
    <recommendedName>
        <fullName evidence="3">DUF6535 domain-containing protein</fullName>
    </recommendedName>
</protein>
<feature type="compositionally biased region" description="Low complexity" evidence="1">
    <location>
        <begin position="1"/>
        <end position="16"/>
    </location>
</feature>
<feature type="transmembrane region" description="Helical" evidence="2">
    <location>
        <begin position="234"/>
        <end position="257"/>
    </location>
</feature>
<dbReference type="AlphaFoldDB" id="A0A5C3QAR1"/>
<feature type="region of interest" description="Disordered" evidence="1">
    <location>
        <begin position="1"/>
        <end position="27"/>
    </location>
</feature>
<organism evidence="4 5">
    <name type="scientific">Pterulicium gracile</name>
    <dbReference type="NCBI Taxonomy" id="1884261"/>
    <lineage>
        <taxon>Eukaryota</taxon>
        <taxon>Fungi</taxon>
        <taxon>Dikarya</taxon>
        <taxon>Basidiomycota</taxon>
        <taxon>Agaricomycotina</taxon>
        <taxon>Agaricomycetes</taxon>
        <taxon>Agaricomycetidae</taxon>
        <taxon>Agaricales</taxon>
        <taxon>Pleurotineae</taxon>
        <taxon>Pterulaceae</taxon>
        <taxon>Pterulicium</taxon>
    </lineage>
</organism>
<dbReference type="Proteomes" id="UP000305067">
    <property type="component" value="Unassembled WGS sequence"/>
</dbReference>
<dbReference type="EMBL" id="ML178840">
    <property type="protein sequence ID" value="TFK98287.1"/>
    <property type="molecule type" value="Genomic_DNA"/>
</dbReference>
<keyword evidence="2" id="KW-0472">Membrane</keyword>
<dbReference type="OrthoDB" id="3219854at2759"/>
<feature type="compositionally biased region" description="Polar residues" evidence="1">
    <location>
        <begin position="57"/>
        <end position="89"/>
    </location>
</feature>
<name>A0A5C3QAR1_9AGAR</name>
<evidence type="ECO:0000256" key="2">
    <source>
        <dbReference type="SAM" id="Phobius"/>
    </source>
</evidence>
<evidence type="ECO:0000256" key="1">
    <source>
        <dbReference type="SAM" id="MobiDB-lite"/>
    </source>
</evidence>
<feature type="domain" description="DUF6535" evidence="3">
    <location>
        <begin position="305"/>
        <end position="367"/>
    </location>
</feature>
<gene>
    <name evidence="4" type="ORF">BDV98DRAFT_584942</name>
</gene>
<proteinExistence type="predicted"/>
<dbReference type="Pfam" id="PF20153">
    <property type="entry name" value="DUF6535"/>
    <property type="match status" value="2"/>
</dbReference>